<accession>A0A6J4T9B9</accession>
<dbReference type="EMBL" id="CADCWB010000112">
    <property type="protein sequence ID" value="CAA9517379.1"/>
    <property type="molecule type" value="Genomic_DNA"/>
</dbReference>
<feature type="compositionally biased region" description="Basic and acidic residues" evidence="1">
    <location>
        <begin position="51"/>
        <end position="67"/>
    </location>
</feature>
<gene>
    <name evidence="2" type="ORF">AVDCRST_MAG62-901</name>
</gene>
<evidence type="ECO:0000313" key="2">
    <source>
        <dbReference type="EMBL" id="CAA9517379.1"/>
    </source>
</evidence>
<evidence type="ECO:0000256" key="1">
    <source>
        <dbReference type="SAM" id="MobiDB-lite"/>
    </source>
</evidence>
<dbReference type="AlphaFoldDB" id="A0A6J4T9B9"/>
<feature type="region of interest" description="Disordered" evidence="1">
    <location>
        <begin position="44"/>
        <end position="84"/>
    </location>
</feature>
<feature type="non-terminal residue" evidence="2">
    <location>
        <position position="84"/>
    </location>
</feature>
<feature type="compositionally biased region" description="Basic residues" evidence="1">
    <location>
        <begin position="75"/>
        <end position="84"/>
    </location>
</feature>
<feature type="non-terminal residue" evidence="2">
    <location>
        <position position="1"/>
    </location>
</feature>
<reference evidence="2" key="1">
    <citation type="submission" date="2020-02" db="EMBL/GenBank/DDBJ databases">
        <authorList>
            <person name="Meier V. D."/>
        </authorList>
    </citation>
    <scope>NUCLEOTIDE SEQUENCE</scope>
    <source>
        <strain evidence="2">AVDCRST_MAG62</strain>
    </source>
</reference>
<sequence>GSSCLRDRHLGLCGRVGRMPTGGYGRDPLREPCRLLGGDRRRAGLKQRLRLSHDRGRVPRRVDDSGRSGEGAARRPGRYLSRRL</sequence>
<protein>
    <submittedName>
        <fullName evidence="2">Uncharacterized protein</fullName>
    </submittedName>
</protein>
<proteinExistence type="predicted"/>
<organism evidence="2">
    <name type="scientific">uncultured Sphingomonas sp</name>
    <dbReference type="NCBI Taxonomy" id="158754"/>
    <lineage>
        <taxon>Bacteria</taxon>
        <taxon>Pseudomonadati</taxon>
        <taxon>Pseudomonadota</taxon>
        <taxon>Alphaproteobacteria</taxon>
        <taxon>Sphingomonadales</taxon>
        <taxon>Sphingomonadaceae</taxon>
        <taxon>Sphingomonas</taxon>
        <taxon>environmental samples</taxon>
    </lineage>
</organism>
<name>A0A6J4T9B9_9SPHN</name>